<protein>
    <submittedName>
        <fullName evidence="2">Uncharacterized protein</fullName>
    </submittedName>
</protein>
<gene>
    <name evidence="2" type="ORF">GYMLUDRAFT_250964</name>
</gene>
<feature type="region of interest" description="Disordered" evidence="1">
    <location>
        <begin position="36"/>
        <end position="91"/>
    </location>
</feature>
<dbReference type="HOGENOM" id="CLU_1678107_0_0_1"/>
<organism evidence="2 3">
    <name type="scientific">Collybiopsis luxurians FD-317 M1</name>
    <dbReference type="NCBI Taxonomy" id="944289"/>
    <lineage>
        <taxon>Eukaryota</taxon>
        <taxon>Fungi</taxon>
        <taxon>Dikarya</taxon>
        <taxon>Basidiomycota</taxon>
        <taxon>Agaricomycotina</taxon>
        <taxon>Agaricomycetes</taxon>
        <taxon>Agaricomycetidae</taxon>
        <taxon>Agaricales</taxon>
        <taxon>Marasmiineae</taxon>
        <taxon>Omphalotaceae</taxon>
        <taxon>Collybiopsis</taxon>
        <taxon>Collybiopsis luxurians</taxon>
    </lineage>
</organism>
<keyword evidence="3" id="KW-1185">Reference proteome</keyword>
<evidence type="ECO:0000313" key="2">
    <source>
        <dbReference type="EMBL" id="KIK52704.1"/>
    </source>
</evidence>
<evidence type="ECO:0000256" key="1">
    <source>
        <dbReference type="SAM" id="MobiDB-lite"/>
    </source>
</evidence>
<dbReference type="AlphaFoldDB" id="A0A0D0BSV9"/>
<dbReference type="EMBL" id="KN834838">
    <property type="protein sequence ID" value="KIK52704.1"/>
    <property type="molecule type" value="Genomic_DNA"/>
</dbReference>
<dbReference type="Proteomes" id="UP000053593">
    <property type="component" value="Unassembled WGS sequence"/>
</dbReference>
<proteinExistence type="predicted"/>
<feature type="compositionally biased region" description="Acidic residues" evidence="1">
    <location>
        <begin position="60"/>
        <end position="91"/>
    </location>
</feature>
<accession>A0A0D0BSV9</accession>
<reference evidence="2 3" key="1">
    <citation type="submission" date="2014-04" db="EMBL/GenBank/DDBJ databases">
        <title>Evolutionary Origins and Diversification of the Mycorrhizal Mutualists.</title>
        <authorList>
            <consortium name="DOE Joint Genome Institute"/>
            <consortium name="Mycorrhizal Genomics Consortium"/>
            <person name="Kohler A."/>
            <person name="Kuo A."/>
            <person name="Nagy L.G."/>
            <person name="Floudas D."/>
            <person name="Copeland A."/>
            <person name="Barry K.W."/>
            <person name="Cichocki N."/>
            <person name="Veneault-Fourrey C."/>
            <person name="LaButti K."/>
            <person name="Lindquist E.A."/>
            <person name="Lipzen A."/>
            <person name="Lundell T."/>
            <person name="Morin E."/>
            <person name="Murat C."/>
            <person name="Riley R."/>
            <person name="Ohm R."/>
            <person name="Sun H."/>
            <person name="Tunlid A."/>
            <person name="Henrissat B."/>
            <person name="Grigoriev I.V."/>
            <person name="Hibbett D.S."/>
            <person name="Martin F."/>
        </authorList>
    </citation>
    <scope>NUCLEOTIDE SEQUENCE [LARGE SCALE GENOMIC DNA]</scope>
    <source>
        <strain evidence="2 3">FD-317 M1</strain>
    </source>
</reference>
<evidence type="ECO:0000313" key="3">
    <source>
        <dbReference type="Proteomes" id="UP000053593"/>
    </source>
</evidence>
<sequence length="157" mass="17723">MEWLQYFVGMEPQNHQEGGVLVARAQTCLVKILQQVPPGRDERKEAPFPYCEAGSKEGAEGLEDEKDLEGEEDPEGKEDLEGEEGLEGTEEYPDLQLLIDGLVDKEVQEGGGTWRGQDQIDILATKAVGHLHWCDWPALDHFPLEDYAYSYFIQTLQ</sequence>
<name>A0A0D0BSV9_9AGAR</name>